<evidence type="ECO:0000256" key="11">
    <source>
        <dbReference type="PROSITE-ProRule" id="PRU10055"/>
    </source>
</evidence>
<evidence type="ECO:0000256" key="1">
    <source>
        <dbReference type="ARBA" id="ARBA00000448"/>
    </source>
</evidence>
<dbReference type="GO" id="GO:0005829">
    <property type="term" value="C:cytosol"/>
    <property type="evidence" value="ECO:0007669"/>
    <property type="project" value="TreeGrafter"/>
</dbReference>
<dbReference type="PROSITE" id="PS00653">
    <property type="entry name" value="GLYCOSYL_HYDROL_F1_2"/>
    <property type="match status" value="1"/>
</dbReference>
<dbReference type="PANTHER" id="PTHR10353">
    <property type="entry name" value="GLYCOSYL HYDROLASE"/>
    <property type="match status" value="1"/>
</dbReference>
<feature type="region of interest" description="Disordered" evidence="13">
    <location>
        <begin position="1"/>
        <end position="35"/>
    </location>
</feature>
<sequence>MSTDADGRPARPPRVLHPDEGVPVSQSRSETTRFPDGFLWGSATASYQIEGAVDEDGRTPSVWDTFSHTPGKTLDGDTGDVADDHYHRFREDVALMKELGLQTYRFSVAWPRITPQVTADALGPVEQRGLDFYSALVDELVAAGITPAVTLYHWDLPQALEDEGGWTDRRTAERFGEYAAVVAGALGDRVRTFITLNEPWCAAYLGYAAGVHAPGRTEPAAALAAVHHLNLGHGLAARAVREHAPGAEVAVTLNLGWFRPDDESSEGDRDAVRRVDGLQNRVFLGPMLRGEYPADVLEDTAAVTDWSFVRDGDVETIRQPLDALGLNYYSPTVVRRWSGEGAKETADGHGDGASPWVACDDVEFVELPGPRTEMGWSIDPRGMSELLLRLAAEAPGVDLYVTENGMAAPDVVGDDGVVHDDDRIAYLHDHLAAVLDAVEGGAPVKGYFVWSLLDNFEWAYGYSKRFGVVHVDYATQVRTPKDSARWYSRAAAENALPAR</sequence>
<dbReference type="Proteomes" id="UP000555552">
    <property type="component" value="Unassembled WGS sequence"/>
</dbReference>
<comment type="caution">
    <text evidence="14">The sequence shown here is derived from an EMBL/GenBank/DDBJ whole genome shotgun (WGS) entry which is preliminary data.</text>
</comment>
<proteinExistence type="inferred from homology"/>
<protein>
    <recommendedName>
        <fullName evidence="3 12">Beta-glucosidase</fullName>
        <ecNumber evidence="3 12">3.2.1.21</ecNumber>
    </recommendedName>
</protein>
<keyword evidence="6" id="KW-0119">Carbohydrate metabolism</keyword>
<dbReference type="NCBIfam" id="TIGR03356">
    <property type="entry name" value="BGL"/>
    <property type="match status" value="1"/>
</dbReference>
<feature type="binding site" evidence="10">
    <location>
        <position position="329"/>
    </location>
    <ligand>
        <name>substrate</name>
    </ligand>
</feature>
<feature type="binding site" evidence="10">
    <location>
        <begin position="457"/>
        <end position="458"/>
    </location>
    <ligand>
        <name>substrate</name>
    </ligand>
</feature>
<dbReference type="PANTHER" id="PTHR10353:SF36">
    <property type="entry name" value="LP05116P"/>
    <property type="match status" value="1"/>
</dbReference>
<evidence type="ECO:0000256" key="9">
    <source>
        <dbReference type="PIRSR" id="PIRSR617736-1"/>
    </source>
</evidence>
<comment type="similarity">
    <text evidence="2 12">Belongs to the glycosyl hydrolase 1 family.</text>
</comment>
<accession>A0A849BG10</accession>
<evidence type="ECO:0000256" key="2">
    <source>
        <dbReference type="ARBA" id="ARBA00010838"/>
    </source>
</evidence>
<dbReference type="Gene3D" id="3.20.20.80">
    <property type="entry name" value="Glycosidases"/>
    <property type="match status" value="1"/>
</dbReference>
<dbReference type="EMBL" id="JABEMA010000016">
    <property type="protein sequence ID" value="NNH22019.1"/>
    <property type="molecule type" value="Genomic_DNA"/>
</dbReference>
<dbReference type="RefSeq" id="WP_171201874.1">
    <property type="nucleotide sequence ID" value="NZ_BAAANP010000010.1"/>
</dbReference>
<feature type="binding site" evidence="10">
    <location>
        <position position="153"/>
    </location>
    <ligand>
        <name>substrate</name>
    </ligand>
</feature>
<evidence type="ECO:0000256" key="7">
    <source>
        <dbReference type="ARBA" id="ARBA00023295"/>
    </source>
</evidence>
<evidence type="ECO:0000256" key="4">
    <source>
        <dbReference type="ARBA" id="ARBA00022801"/>
    </source>
</evidence>
<evidence type="ECO:0000256" key="13">
    <source>
        <dbReference type="SAM" id="MobiDB-lite"/>
    </source>
</evidence>
<keyword evidence="4 12" id="KW-0378">Hydrolase</keyword>
<dbReference type="InterPro" id="IPR017853">
    <property type="entry name" value="GH"/>
</dbReference>
<dbReference type="InterPro" id="IPR018120">
    <property type="entry name" value="Glyco_hydro_1_AS"/>
</dbReference>
<dbReference type="PROSITE" id="PS00572">
    <property type="entry name" value="GLYCOSYL_HYDROL_F1_1"/>
    <property type="match status" value="1"/>
</dbReference>
<feature type="active site" description="Nucleophile" evidence="9 11">
    <location>
        <position position="403"/>
    </location>
</feature>
<feature type="binding site" evidence="10">
    <location>
        <position position="450"/>
    </location>
    <ligand>
        <name>substrate</name>
    </ligand>
</feature>
<feature type="binding site" evidence="10">
    <location>
        <position position="48"/>
    </location>
    <ligand>
        <name>substrate</name>
    </ligand>
</feature>
<dbReference type="GO" id="GO:0008422">
    <property type="term" value="F:beta-glucosidase activity"/>
    <property type="evidence" value="ECO:0007669"/>
    <property type="project" value="UniProtKB-EC"/>
</dbReference>
<evidence type="ECO:0000256" key="6">
    <source>
        <dbReference type="ARBA" id="ARBA00023277"/>
    </source>
</evidence>
<name>A0A849BG10_9ACTN</name>
<keyword evidence="5" id="KW-0136">Cellulose degradation</keyword>
<dbReference type="InterPro" id="IPR001360">
    <property type="entry name" value="Glyco_hydro_1"/>
</dbReference>
<dbReference type="PRINTS" id="PR00131">
    <property type="entry name" value="GLHYDRLASE1"/>
</dbReference>
<evidence type="ECO:0000256" key="12">
    <source>
        <dbReference type="RuleBase" id="RU361175"/>
    </source>
</evidence>
<evidence type="ECO:0000313" key="15">
    <source>
        <dbReference type="Proteomes" id="UP000555552"/>
    </source>
</evidence>
<gene>
    <name evidence="14" type="ORF">HLB09_02720</name>
</gene>
<evidence type="ECO:0000256" key="10">
    <source>
        <dbReference type="PIRSR" id="PIRSR617736-2"/>
    </source>
</evidence>
<dbReference type="FunFam" id="3.20.20.80:FF:000004">
    <property type="entry name" value="Beta-glucosidase 6-phospho-beta-glucosidase"/>
    <property type="match status" value="1"/>
</dbReference>
<evidence type="ECO:0000256" key="5">
    <source>
        <dbReference type="ARBA" id="ARBA00023001"/>
    </source>
</evidence>
<dbReference type="InterPro" id="IPR017736">
    <property type="entry name" value="Glyco_hydro_1_beta-glucosidase"/>
</dbReference>
<organism evidence="14 15">
    <name type="scientific">Pseudokineococcus marinus</name>
    <dbReference type="NCBI Taxonomy" id="351215"/>
    <lineage>
        <taxon>Bacteria</taxon>
        <taxon>Bacillati</taxon>
        <taxon>Actinomycetota</taxon>
        <taxon>Actinomycetes</taxon>
        <taxon>Kineosporiales</taxon>
        <taxon>Kineosporiaceae</taxon>
        <taxon>Pseudokineococcus</taxon>
    </lineage>
</organism>
<evidence type="ECO:0000256" key="3">
    <source>
        <dbReference type="ARBA" id="ARBA00012744"/>
    </source>
</evidence>
<feature type="binding site" evidence="10">
    <location>
        <position position="197"/>
    </location>
    <ligand>
        <name>substrate</name>
    </ligand>
</feature>
<feature type="active site" description="Proton donor" evidence="9">
    <location>
        <position position="198"/>
    </location>
</feature>
<dbReference type="GO" id="GO:0030245">
    <property type="term" value="P:cellulose catabolic process"/>
    <property type="evidence" value="ECO:0007669"/>
    <property type="project" value="UniProtKB-KW"/>
</dbReference>
<evidence type="ECO:0000313" key="14">
    <source>
        <dbReference type="EMBL" id="NNH22019.1"/>
    </source>
</evidence>
<comment type="catalytic activity">
    <reaction evidence="1 12">
        <text>Hydrolysis of terminal, non-reducing beta-D-glucosyl residues with release of beta-D-glucose.</text>
        <dbReference type="EC" id="3.2.1.21"/>
    </reaction>
</comment>
<dbReference type="InterPro" id="IPR033132">
    <property type="entry name" value="GH_1_N_CS"/>
</dbReference>
<keyword evidence="7 12" id="KW-0326">Glycosidase</keyword>
<dbReference type="SUPFAM" id="SSF51445">
    <property type="entry name" value="(Trans)glycosidases"/>
    <property type="match status" value="1"/>
</dbReference>
<dbReference type="EC" id="3.2.1.21" evidence="3 12"/>
<reference evidence="14 15" key="1">
    <citation type="submission" date="2020-05" db="EMBL/GenBank/DDBJ databases">
        <title>MicrobeNet Type strains.</title>
        <authorList>
            <person name="Nicholson A.C."/>
        </authorList>
    </citation>
    <scope>NUCLEOTIDE SEQUENCE [LARGE SCALE GENOMIC DNA]</scope>
    <source>
        <strain evidence="14 15">JCM 14547</strain>
    </source>
</reference>
<evidence type="ECO:0000256" key="8">
    <source>
        <dbReference type="ARBA" id="ARBA00023326"/>
    </source>
</evidence>
<dbReference type="Pfam" id="PF00232">
    <property type="entry name" value="Glyco_hydro_1"/>
    <property type="match status" value="1"/>
</dbReference>
<dbReference type="AlphaFoldDB" id="A0A849BG10"/>
<keyword evidence="8" id="KW-0624">Polysaccharide degradation</keyword>
<keyword evidence="15" id="KW-1185">Reference proteome</keyword>